<reference evidence="2" key="2">
    <citation type="submission" date="2020-10" db="UniProtKB">
        <authorList>
            <consortium name="WormBaseParasite"/>
        </authorList>
    </citation>
    <scope>IDENTIFICATION</scope>
</reference>
<evidence type="ECO:0000313" key="2">
    <source>
        <dbReference type="WBParaSite" id="Pan_g22998.t1"/>
    </source>
</evidence>
<organism evidence="1 2">
    <name type="scientific">Panagrellus redivivus</name>
    <name type="common">Microworm</name>
    <dbReference type="NCBI Taxonomy" id="6233"/>
    <lineage>
        <taxon>Eukaryota</taxon>
        <taxon>Metazoa</taxon>
        <taxon>Ecdysozoa</taxon>
        <taxon>Nematoda</taxon>
        <taxon>Chromadorea</taxon>
        <taxon>Rhabditida</taxon>
        <taxon>Tylenchina</taxon>
        <taxon>Panagrolaimomorpha</taxon>
        <taxon>Panagrolaimoidea</taxon>
        <taxon>Panagrolaimidae</taxon>
        <taxon>Panagrellus</taxon>
    </lineage>
</organism>
<accession>A0A7E4ZX61</accession>
<evidence type="ECO:0000313" key="1">
    <source>
        <dbReference type="Proteomes" id="UP000492821"/>
    </source>
</evidence>
<name>A0A7E4ZX61_PANRE</name>
<dbReference type="AlphaFoldDB" id="A0A7E4ZX61"/>
<sequence>MNHIDFQKYDYVHYRVKYLLREWNQLKPHFEAKLPLKTSPPVKSLYIHSLYRLATRINNANADLKRSIDNVYDICKIYRLGTVQLADLVYKPNIGNYLKSHAYKVTCEIYILRDKFKGDVNTLPFNALPYEFQSRLVALLPPNDALTFKFAGKTAVKHLKHRGMYSVNLIIIRNSIHYQNVKTAYGGDPIFDICNTSSFLKLYGCYVQNGLALCFDSPEKYDHAVKIVNGTYIFLELKGVFTWRQAIHLMNVSKNIKYVSLGRGIRLDEEDFDAFFEALVQFLLGQKNLFIFDIMYFKLDATFRLRFKTCVESRTSFRVTCSNFIATCKRANVSNS</sequence>
<keyword evidence="1" id="KW-1185">Reference proteome</keyword>
<dbReference type="WBParaSite" id="Pan_g22998.t1">
    <property type="protein sequence ID" value="Pan_g22998.t1"/>
    <property type="gene ID" value="Pan_g22998"/>
</dbReference>
<protein>
    <submittedName>
        <fullName evidence="2">RNA-dependent RNA polymerase</fullName>
    </submittedName>
</protein>
<proteinExistence type="predicted"/>
<reference evidence="1" key="1">
    <citation type="journal article" date="2013" name="Genetics">
        <title>The draft genome and transcriptome of Panagrellus redivivus are shaped by the harsh demands of a free-living lifestyle.</title>
        <authorList>
            <person name="Srinivasan J."/>
            <person name="Dillman A.R."/>
            <person name="Macchietto M.G."/>
            <person name="Heikkinen L."/>
            <person name="Lakso M."/>
            <person name="Fracchia K.M."/>
            <person name="Antoshechkin I."/>
            <person name="Mortazavi A."/>
            <person name="Wong G."/>
            <person name="Sternberg P.W."/>
        </authorList>
    </citation>
    <scope>NUCLEOTIDE SEQUENCE [LARGE SCALE GENOMIC DNA]</scope>
    <source>
        <strain evidence="1">MT8872</strain>
    </source>
</reference>
<dbReference type="Proteomes" id="UP000492821">
    <property type="component" value="Unassembled WGS sequence"/>
</dbReference>